<comment type="pathway">
    <text evidence="3">Cofactor biosynthesis; coenzyme A biosynthesis; CoA from (R)-pantothenate: step 5/5.</text>
</comment>
<comment type="catalytic activity">
    <reaction evidence="3">
        <text>3'-dephospho-CoA + ATP = ADP + CoA + H(+)</text>
        <dbReference type="Rhea" id="RHEA:18245"/>
        <dbReference type="ChEBI" id="CHEBI:15378"/>
        <dbReference type="ChEBI" id="CHEBI:30616"/>
        <dbReference type="ChEBI" id="CHEBI:57287"/>
        <dbReference type="ChEBI" id="CHEBI:57328"/>
        <dbReference type="ChEBI" id="CHEBI:456216"/>
        <dbReference type="EC" id="2.7.1.24"/>
    </reaction>
</comment>
<dbReference type="CDD" id="cd02022">
    <property type="entry name" value="DPCK"/>
    <property type="match status" value="1"/>
</dbReference>
<dbReference type="NCBIfam" id="TIGR00152">
    <property type="entry name" value="dephospho-CoA kinase"/>
    <property type="match status" value="1"/>
</dbReference>
<dbReference type="AlphaFoldDB" id="A0A497E490"/>
<dbReference type="HAMAP" id="MF_00376">
    <property type="entry name" value="Dephospho_CoA_kinase"/>
    <property type="match status" value="1"/>
</dbReference>
<dbReference type="InterPro" id="IPR027417">
    <property type="entry name" value="P-loop_NTPase"/>
</dbReference>
<evidence type="ECO:0000313" key="6">
    <source>
        <dbReference type="Proteomes" id="UP000279422"/>
    </source>
</evidence>
<evidence type="ECO:0000256" key="2">
    <source>
        <dbReference type="ARBA" id="ARBA00022840"/>
    </source>
</evidence>
<name>A0A497E490_UNCAE</name>
<evidence type="ECO:0000256" key="4">
    <source>
        <dbReference type="NCBIfam" id="TIGR00152"/>
    </source>
</evidence>
<comment type="similarity">
    <text evidence="3">Belongs to the CoaE family.</text>
</comment>
<protein>
    <recommendedName>
        <fullName evidence="3 4">Dephospho-CoA kinase</fullName>
        <ecNumber evidence="3 4">2.7.1.24</ecNumber>
    </recommendedName>
    <alternativeName>
        <fullName evidence="3">Dephosphocoenzyme A kinase</fullName>
    </alternativeName>
</protein>
<gene>
    <name evidence="3" type="primary">coaE</name>
    <name evidence="5" type="ORF">DRJ00_05420</name>
</gene>
<dbReference type="EC" id="2.7.1.24" evidence="3 4"/>
<dbReference type="Gene3D" id="3.40.50.300">
    <property type="entry name" value="P-loop containing nucleotide triphosphate hydrolases"/>
    <property type="match status" value="1"/>
</dbReference>
<dbReference type="SUPFAM" id="SSF52540">
    <property type="entry name" value="P-loop containing nucleoside triphosphate hydrolases"/>
    <property type="match status" value="1"/>
</dbReference>
<evidence type="ECO:0000256" key="3">
    <source>
        <dbReference type="HAMAP-Rule" id="MF_00376"/>
    </source>
</evidence>
<keyword evidence="3" id="KW-0963">Cytoplasm</keyword>
<comment type="subcellular location">
    <subcellularLocation>
        <location evidence="3">Cytoplasm</location>
    </subcellularLocation>
</comment>
<dbReference type="GO" id="GO:0005524">
    <property type="term" value="F:ATP binding"/>
    <property type="evidence" value="ECO:0007669"/>
    <property type="project" value="UniProtKB-UniRule"/>
</dbReference>
<sequence>MVLGITGNIGCGKTTVAKMFEKLGAQVIEADKVGHLLLKRKKVKERLVRAFGRSILDERGEVVRKNLRGIVFKDRKKLTQLNRILHPLMAEEMKKMISSSPRPLIVVDAAVLFEAGWQSLVDKVLVVTSSYETQMRRIKETTNLSLEELEGIMQAQLPQEEKVKRADYVIENEGSLDELESKVKKLWEEVLSCR</sequence>
<feature type="binding site" evidence="3">
    <location>
        <begin position="10"/>
        <end position="15"/>
    </location>
    <ligand>
        <name>ATP</name>
        <dbReference type="ChEBI" id="CHEBI:30616"/>
    </ligand>
</feature>
<dbReference type="EMBL" id="QMPZ01000073">
    <property type="protein sequence ID" value="RLE08937.1"/>
    <property type="molecule type" value="Genomic_DNA"/>
</dbReference>
<keyword evidence="1 3" id="KW-0547">Nucleotide-binding</keyword>
<evidence type="ECO:0000313" key="5">
    <source>
        <dbReference type="EMBL" id="RLE08937.1"/>
    </source>
</evidence>
<dbReference type="PANTHER" id="PTHR10695:SF46">
    <property type="entry name" value="BIFUNCTIONAL COENZYME A SYNTHASE-RELATED"/>
    <property type="match status" value="1"/>
</dbReference>
<dbReference type="PANTHER" id="PTHR10695">
    <property type="entry name" value="DEPHOSPHO-COA KINASE-RELATED"/>
    <property type="match status" value="1"/>
</dbReference>
<dbReference type="GO" id="GO:0015937">
    <property type="term" value="P:coenzyme A biosynthetic process"/>
    <property type="evidence" value="ECO:0007669"/>
    <property type="project" value="UniProtKB-UniRule"/>
</dbReference>
<dbReference type="Proteomes" id="UP000279422">
    <property type="component" value="Unassembled WGS sequence"/>
</dbReference>
<dbReference type="Pfam" id="PF01121">
    <property type="entry name" value="CoaE"/>
    <property type="match status" value="1"/>
</dbReference>
<comment type="caution">
    <text evidence="5">The sequence shown here is derived from an EMBL/GenBank/DDBJ whole genome shotgun (WGS) entry which is preliminary data.</text>
</comment>
<keyword evidence="2 3" id="KW-0067">ATP-binding</keyword>
<comment type="function">
    <text evidence="3">Catalyzes the phosphorylation of the 3'-hydroxyl group of dephosphocoenzyme A to form coenzyme A.</text>
</comment>
<dbReference type="InterPro" id="IPR001977">
    <property type="entry name" value="Depp_CoAkinase"/>
</dbReference>
<evidence type="ECO:0000256" key="1">
    <source>
        <dbReference type="ARBA" id="ARBA00022741"/>
    </source>
</evidence>
<dbReference type="PROSITE" id="PS51219">
    <property type="entry name" value="DPCK"/>
    <property type="match status" value="1"/>
</dbReference>
<organism evidence="5 6">
    <name type="scientific">Aerophobetes bacterium</name>
    <dbReference type="NCBI Taxonomy" id="2030807"/>
    <lineage>
        <taxon>Bacteria</taxon>
        <taxon>Candidatus Aerophobota</taxon>
    </lineage>
</organism>
<proteinExistence type="inferred from homology"/>
<dbReference type="GO" id="GO:0005737">
    <property type="term" value="C:cytoplasm"/>
    <property type="evidence" value="ECO:0007669"/>
    <property type="project" value="UniProtKB-SubCell"/>
</dbReference>
<keyword evidence="3 5" id="KW-0808">Transferase</keyword>
<reference evidence="5 6" key="1">
    <citation type="submission" date="2018-06" db="EMBL/GenBank/DDBJ databases">
        <title>Extensive metabolic versatility and redundancy in microbially diverse, dynamic hydrothermal sediments.</title>
        <authorList>
            <person name="Dombrowski N."/>
            <person name="Teske A."/>
            <person name="Baker B.J."/>
        </authorList>
    </citation>
    <scope>NUCLEOTIDE SEQUENCE [LARGE SCALE GENOMIC DNA]</scope>
    <source>
        <strain evidence="5">B47_G16</strain>
    </source>
</reference>
<accession>A0A497E490</accession>
<keyword evidence="3 5" id="KW-0418">Kinase</keyword>
<dbReference type="UniPathway" id="UPA00241">
    <property type="reaction ID" value="UER00356"/>
</dbReference>
<dbReference type="GO" id="GO:0004140">
    <property type="term" value="F:dephospho-CoA kinase activity"/>
    <property type="evidence" value="ECO:0007669"/>
    <property type="project" value="UniProtKB-UniRule"/>
</dbReference>
<keyword evidence="3" id="KW-0173">Coenzyme A biosynthesis</keyword>